<organism evidence="2 3">
    <name type="scientific">Ceratitis capitata</name>
    <name type="common">Mediterranean fruit fly</name>
    <name type="synonym">Tephritis capitata</name>
    <dbReference type="NCBI Taxonomy" id="7213"/>
    <lineage>
        <taxon>Eukaryota</taxon>
        <taxon>Metazoa</taxon>
        <taxon>Ecdysozoa</taxon>
        <taxon>Arthropoda</taxon>
        <taxon>Hexapoda</taxon>
        <taxon>Insecta</taxon>
        <taxon>Pterygota</taxon>
        <taxon>Neoptera</taxon>
        <taxon>Endopterygota</taxon>
        <taxon>Diptera</taxon>
        <taxon>Brachycera</taxon>
        <taxon>Muscomorpha</taxon>
        <taxon>Tephritoidea</taxon>
        <taxon>Tephritidae</taxon>
        <taxon>Ceratitis</taxon>
        <taxon>Ceratitis</taxon>
    </lineage>
</organism>
<reference evidence="2" key="1">
    <citation type="submission" date="2020-11" db="EMBL/GenBank/DDBJ databases">
        <authorList>
            <person name="Whitehead M."/>
        </authorList>
    </citation>
    <scope>NUCLEOTIDE SEQUENCE</scope>
    <source>
        <strain evidence="2">EGII</strain>
    </source>
</reference>
<dbReference type="EMBL" id="CAJHJT010000056">
    <property type="protein sequence ID" value="CAD7011385.1"/>
    <property type="molecule type" value="Genomic_DNA"/>
</dbReference>
<proteinExistence type="predicted"/>
<dbReference type="Proteomes" id="UP000606786">
    <property type="component" value="Unassembled WGS sequence"/>
</dbReference>
<feature type="compositionally biased region" description="Basic residues" evidence="1">
    <location>
        <begin position="65"/>
        <end position="79"/>
    </location>
</feature>
<dbReference type="AlphaFoldDB" id="A0A811V658"/>
<protein>
    <submittedName>
        <fullName evidence="2">(Mediterranean fruit fly) hypothetical protein</fullName>
    </submittedName>
</protein>
<name>A0A811V658_CERCA</name>
<gene>
    <name evidence="2" type="ORF">CCAP1982_LOCUS19485</name>
</gene>
<accession>A0A811V658</accession>
<sequence length="97" mass="11316">MATLVAKLQQAVRTSHCKPRKARQLPSQLEKLTRRPLRVGHSARRKSGKAGRQKQYEKSFDGKRAALHRALHNQPKKQRQQQQTQYCCQDYTNNESF</sequence>
<feature type="compositionally biased region" description="Basic residues" evidence="1">
    <location>
        <begin position="34"/>
        <end position="52"/>
    </location>
</feature>
<comment type="caution">
    <text evidence="2">The sequence shown here is derived from an EMBL/GenBank/DDBJ whole genome shotgun (WGS) entry which is preliminary data.</text>
</comment>
<evidence type="ECO:0000256" key="1">
    <source>
        <dbReference type="SAM" id="MobiDB-lite"/>
    </source>
</evidence>
<keyword evidence="3" id="KW-1185">Reference proteome</keyword>
<feature type="region of interest" description="Disordered" evidence="1">
    <location>
        <begin position="1"/>
        <end position="85"/>
    </location>
</feature>
<evidence type="ECO:0000313" key="3">
    <source>
        <dbReference type="Proteomes" id="UP000606786"/>
    </source>
</evidence>
<evidence type="ECO:0000313" key="2">
    <source>
        <dbReference type="EMBL" id="CAD7011385.1"/>
    </source>
</evidence>
<feature type="compositionally biased region" description="Basic and acidic residues" evidence="1">
    <location>
        <begin position="54"/>
        <end position="64"/>
    </location>
</feature>